<gene>
    <name evidence="1" type="ORF">FC32_GL000161</name>
</gene>
<dbReference type="AlphaFoldDB" id="A0A0R1TWG2"/>
<dbReference type="EMBL" id="AZFT01000043">
    <property type="protein sequence ID" value="KRL85118.1"/>
    <property type="molecule type" value="Genomic_DNA"/>
</dbReference>
<evidence type="ECO:0000313" key="1">
    <source>
        <dbReference type="EMBL" id="KRL85118.1"/>
    </source>
</evidence>
<dbReference type="Gene3D" id="1.10.357.10">
    <property type="entry name" value="Tetracycline Repressor, domain 2"/>
    <property type="match status" value="1"/>
</dbReference>
<dbReference type="eggNOG" id="COG1309">
    <property type="taxonomic scope" value="Bacteria"/>
</dbReference>
<dbReference type="SUPFAM" id="SSF46689">
    <property type="entry name" value="Homeodomain-like"/>
    <property type="match status" value="1"/>
</dbReference>
<comment type="caution">
    <text evidence="1">The sequence shown here is derived from an EMBL/GenBank/DDBJ whole genome shotgun (WGS) entry which is preliminary data.</text>
</comment>
<reference evidence="1 2" key="1">
    <citation type="journal article" date="2015" name="Genome Announc.">
        <title>Expanding the biotechnology potential of lactobacilli through comparative genomics of 213 strains and associated genera.</title>
        <authorList>
            <person name="Sun Z."/>
            <person name="Harris H.M."/>
            <person name="McCann A."/>
            <person name="Guo C."/>
            <person name="Argimon S."/>
            <person name="Zhang W."/>
            <person name="Yang X."/>
            <person name="Jeffery I.B."/>
            <person name="Cooney J.C."/>
            <person name="Kagawa T.F."/>
            <person name="Liu W."/>
            <person name="Song Y."/>
            <person name="Salvetti E."/>
            <person name="Wrobel A."/>
            <person name="Rasinkangas P."/>
            <person name="Parkhill J."/>
            <person name="Rea M.C."/>
            <person name="O'Sullivan O."/>
            <person name="Ritari J."/>
            <person name="Douillard F.P."/>
            <person name="Paul Ross R."/>
            <person name="Yang R."/>
            <person name="Briner A.E."/>
            <person name="Felis G.E."/>
            <person name="de Vos W.M."/>
            <person name="Barrangou R."/>
            <person name="Klaenhammer T.R."/>
            <person name="Caufield P.W."/>
            <person name="Cui Y."/>
            <person name="Zhang H."/>
            <person name="O'Toole P.W."/>
        </authorList>
    </citation>
    <scope>NUCLEOTIDE SEQUENCE [LARGE SCALE GENOMIC DNA]</scope>
    <source>
        <strain evidence="1 2">DSM 16634</strain>
    </source>
</reference>
<dbReference type="PATRIC" id="fig|1423724.4.peg.169"/>
<protein>
    <submittedName>
        <fullName evidence="1">Uncharacterized protein</fullName>
    </submittedName>
</protein>
<evidence type="ECO:0000313" key="2">
    <source>
        <dbReference type="Proteomes" id="UP000051324"/>
    </source>
</evidence>
<sequence>MSLLMLNLNRKKLKKGRLLFEMASKTFLNLAPKKKQRITTALLTEFSHYPLVKAQVARIIKNADIARGAFYKYFDDLTDAYDYIYRCALADIRPHLSSNSSATELLDATRDFLTATSASPYFEFIKLHLTVNEKTIVFTDHKRQLAPKRWALINLCHQTICEAMLDPKHTADYLARLEAVSLTLFPTQKG</sequence>
<dbReference type="STRING" id="1423724.FC32_GL000161"/>
<proteinExistence type="predicted"/>
<keyword evidence="2" id="KW-1185">Reference proteome</keyword>
<organism evidence="1 2">
    <name type="scientific">Ligilactobacillus apodemi DSM 16634 = JCM 16172</name>
    <dbReference type="NCBI Taxonomy" id="1423724"/>
    <lineage>
        <taxon>Bacteria</taxon>
        <taxon>Bacillati</taxon>
        <taxon>Bacillota</taxon>
        <taxon>Bacilli</taxon>
        <taxon>Lactobacillales</taxon>
        <taxon>Lactobacillaceae</taxon>
        <taxon>Ligilactobacillus</taxon>
    </lineage>
</organism>
<accession>A0A0R1TWG2</accession>
<dbReference type="InterPro" id="IPR009057">
    <property type="entry name" value="Homeodomain-like_sf"/>
</dbReference>
<name>A0A0R1TWG2_9LACO</name>
<dbReference type="Proteomes" id="UP000051324">
    <property type="component" value="Unassembled WGS sequence"/>
</dbReference>